<dbReference type="SUPFAM" id="SSF51445">
    <property type="entry name" value="(Trans)glycosidases"/>
    <property type="match status" value="1"/>
</dbReference>
<dbReference type="InterPro" id="IPR051816">
    <property type="entry name" value="Glycosyl_Hydrolase_31"/>
</dbReference>
<dbReference type="GO" id="GO:0016757">
    <property type="term" value="F:glycosyltransferase activity"/>
    <property type="evidence" value="ECO:0007669"/>
    <property type="project" value="UniProtKB-ARBA"/>
</dbReference>
<comment type="caution">
    <text evidence="6">The sequence shown here is derived from an EMBL/GenBank/DDBJ whole genome shotgun (WGS) entry which is preliminary data.</text>
</comment>
<keyword evidence="2 6" id="KW-0378">Hydrolase</keyword>
<dbReference type="InterPro" id="IPR048395">
    <property type="entry name" value="Glyco_hydro_31_C"/>
</dbReference>
<dbReference type="InterPro" id="IPR012341">
    <property type="entry name" value="6hp_glycosidase-like_sf"/>
</dbReference>
<dbReference type="Gene3D" id="1.50.10.10">
    <property type="match status" value="1"/>
</dbReference>
<evidence type="ECO:0000313" key="6">
    <source>
        <dbReference type="EMBL" id="EAE1097328.1"/>
    </source>
</evidence>
<dbReference type="Pfam" id="PF01055">
    <property type="entry name" value="Glyco_hydro_31_2nd"/>
    <property type="match status" value="1"/>
</dbReference>
<evidence type="ECO:0000259" key="4">
    <source>
        <dbReference type="Pfam" id="PF13802"/>
    </source>
</evidence>
<dbReference type="Pfam" id="PF13802">
    <property type="entry name" value="Gal_mutarotas_2"/>
    <property type="match status" value="1"/>
</dbReference>
<dbReference type="GO" id="GO:0030246">
    <property type="term" value="F:carbohydrate binding"/>
    <property type="evidence" value="ECO:0007669"/>
    <property type="project" value="InterPro"/>
</dbReference>
<evidence type="ECO:0000256" key="1">
    <source>
        <dbReference type="ARBA" id="ARBA00007806"/>
    </source>
</evidence>
<dbReference type="Gene3D" id="2.60.40.1760">
    <property type="entry name" value="glycosyl hydrolase (family 31)"/>
    <property type="match status" value="1"/>
</dbReference>
<dbReference type="Gene3D" id="2.60.40.10">
    <property type="entry name" value="Immunoglobulins"/>
    <property type="match status" value="1"/>
</dbReference>
<dbReference type="RefSeq" id="WP_003722712.1">
    <property type="nucleotide sequence ID" value="NZ_CP019617.1"/>
</dbReference>
<dbReference type="InterPro" id="IPR013783">
    <property type="entry name" value="Ig-like_fold"/>
</dbReference>
<dbReference type="SUPFAM" id="SSF48208">
    <property type="entry name" value="Six-hairpin glycosidases"/>
    <property type="match status" value="1"/>
</dbReference>
<dbReference type="CDD" id="cd14752">
    <property type="entry name" value="GH31_N"/>
    <property type="match status" value="1"/>
</dbReference>
<sequence>MSKFTKLMQGYLHLIEGKNEKIKPILLETKPNFTTDSVLETASWLWLSSKINHYDREEVEPVIAFLVENWNRPEKSIWGSAENDIYLATISSVYSALLDVKNTFPKPELQQTITIIRDYCFDNLLKGDSILTGFNTRKVSTDQLLSVLPFGLFSPEDLVMVAAVGKMEQQLVQDDGVLPYSGAPRVNSFATALMALYFLEKSDQDKALHYLNMAMKMEDNDELGAIFIEINQAFRAMESEVTAHISHDPFGHENRYEQQLTERTPHYPETEMHFSAACEVISEVEPIQVELVLKEKDWTILCEKKEKNDVQIWEALVPPLEEVGEYTYYFQATMKDQTTLTSDDYKVEPIWKHWSEEAAICETEQGLMVLFKENPSSIIPVEFTVKSDELVIGLKPSFEASNVKTKSSGQLKKDDLEIIVSNNPVRLEVHFKGKLILESHKIYPALQWYTDKTGTINKVKLHLDAPKEEEYYGFGERYNALGQRGNVLDCFVYNQYRDQGTRTYIPMPFYHTNRDYSVFVDTARYTSFDLGNQLADKHTITVEINGCDTDICLLMGDIRSAVANYMKKTGKPAMVPVWALGPWMSSNNWDRESVVRNEVETTQELQIPSTVVVLEQWSDEATYYMFNDAEYDEKAPSEAYNYDEIRFPSWGRWPDPKGMVDYIHDNKMKLILWQIPIQKYLNRQQHPLKDREEAYMIEKGYVVKNPDGSPYRIPENWFTESLIMDFSNEEGKKWWFDKRQYLIDIGVDGFKTDGGEFVFGEGLQFADGRRGDEMRNLYPNDYVEAYYQFAQQNEGMTFSRAGYTGAQNFPAHWAGDERSTFDAFRRSLIAGLSAGFSGIPFWSFDFAGFNGDIPTAELFIRSAEMATFCPIMQYHAESKAEFNQDRTPWNIASRTGDDSVIPIYRHFANVRMNILPYIYNESLKCVETGLPMMRALLLDYKEDPRVSDMYDQYLFGEAMLIAPVIEDGVRSREVYLPEGTWYDFWNGTKVSGPTLRKCKADKEEIPVFVRGGKAVLCNVDATLKLGSWVGNTVEEYDTPLLKVYLDGDFTEEITDHLFGKWLVKVTENADEVIVFVQTNTASYEVEVIGTTKKVQIKKGR</sequence>
<proteinExistence type="inferred from homology"/>
<dbReference type="Gene3D" id="3.20.20.80">
    <property type="entry name" value="Glycosidases"/>
    <property type="match status" value="1"/>
</dbReference>
<comment type="similarity">
    <text evidence="1 2">Belongs to the glycosyl hydrolase 31 family.</text>
</comment>
<dbReference type="InterPro" id="IPR017853">
    <property type="entry name" value="GH"/>
</dbReference>
<name>A0A3T2HEM1_LISMN</name>
<dbReference type="AlphaFoldDB" id="A0A3T2HEM1"/>
<dbReference type="InterPro" id="IPR008928">
    <property type="entry name" value="6-hairpin_glycosidase_sf"/>
</dbReference>
<dbReference type="PANTHER" id="PTHR43863">
    <property type="entry name" value="HYDROLASE, PUTATIVE (AFU_ORTHOLOGUE AFUA_1G03140)-RELATED"/>
    <property type="match status" value="1"/>
</dbReference>
<dbReference type="GO" id="GO:0005975">
    <property type="term" value="P:carbohydrate metabolic process"/>
    <property type="evidence" value="ECO:0007669"/>
    <property type="project" value="InterPro"/>
</dbReference>
<dbReference type="InterPro" id="IPR013780">
    <property type="entry name" value="Glyco_hydro_b"/>
</dbReference>
<dbReference type="Gene3D" id="2.60.40.1180">
    <property type="entry name" value="Golgi alpha-mannosidase II"/>
    <property type="match status" value="1"/>
</dbReference>
<evidence type="ECO:0000313" key="7">
    <source>
        <dbReference type="Proteomes" id="UP000355989"/>
    </source>
</evidence>
<dbReference type="InterPro" id="IPR000322">
    <property type="entry name" value="Glyco_hydro_31_TIM"/>
</dbReference>
<evidence type="ECO:0000259" key="5">
    <source>
        <dbReference type="Pfam" id="PF21365"/>
    </source>
</evidence>
<accession>A0A3T2HEM1</accession>
<evidence type="ECO:0000256" key="2">
    <source>
        <dbReference type="RuleBase" id="RU361185"/>
    </source>
</evidence>
<keyword evidence="2" id="KW-0326">Glycosidase</keyword>
<dbReference type="CDD" id="cd06597">
    <property type="entry name" value="GH31_transferase_CtsY"/>
    <property type="match status" value="1"/>
</dbReference>
<dbReference type="EMBL" id="AAAQOE010000010">
    <property type="protein sequence ID" value="EAE1097328.1"/>
    <property type="molecule type" value="Genomic_DNA"/>
</dbReference>
<gene>
    <name evidence="6" type="ORF">APD94_15275</name>
</gene>
<reference evidence="6 7" key="1">
    <citation type="submission" date="2018-06" db="EMBL/GenBank/DDBJ databases">
        <authorList>
            <consortium name="GenomeTrakr: Next Generation Sequencing Network for Food Pathogen Tracability"/>
        </authorList>
    </citation>
    <scope>NUCLEOTIDE SEQUENCE [LARGE SCALE GENOMIC DNA]</scope>
    <source>
        <strain evidence="6 7">FLAG-78586</strain>
    </source>
</reference>
<dbReference type="PANTHER" id="PTHR43863:SF2">
    <property type="entry name" value="MALTASE-GLUCOAMYLASE"/>
    <property type="match status" value="1"/>
</dbReference>
<evidence type="ECO:0000259" key="3">
    <source>
        <dbReference type="Pfam" id="PF01055"/>
    </source>
</evidence>
<dbReference type="Pfam" id="PF21365">
    <property type="entry name" value="Glyco_hydro_31_3rd"/>
    <property type="match status" value="1"/>
</dbReference>
<dbReference type="GO" id="GO:0004553">
    <property type="term" value="F:hydrolase activity, hydrolyzing O-glycosyl compounds"/>
    <property type="evidence" value="ECO:0007669"/>
    <property type="project" value="InterPro"/>
</dbReference>
<protein>
    <submittedName>
        <fullName evidence="6">Glycoside hydrolase family 31 protein</fullName>
    </submittedName>
</protein>
<feature type="domain" description="Glycoside hydrolase family 31 N-terminal" evidence="4">
    <location>
        <begin position="402"/>
        <end position="529"/>
    </location>
</feature>
<dbReference type="InterPro" id="IPR025887">
    <property type="entry name" value="Glyco_hydro_31_N_dom"/>
</dbReference>
<dbReference type="SUPFAM" id="SSF51011">
    <property type="entry name" value="Glycosyl hydrolase domain"/>
    <property type="match status" value="1"/>
</dbReference>
<dbReference type="SUPFAM" id="SSF74650">
    <property type="entry name" value="Galactose mutarotase-like"/>
    <property type="match status" value="1"/>
</dbReference>
<feature type="domain" description="Glycosyl hydrolase family 31 C-terminal" evidence="5">
    <location>
        <begin position="929"/>
        <end position="1013"/>
    </location>
</feature>
<dbReference type="Proteomes" id="UP000355989">
    <property type="component" value="Unassembled WGS sequence"/>
</dbReference>
<feature type="domain" description="Glycoside hydrolase family 31 TIM barrel" evidence="3">
    <location>
        <begin position="572"/>
        <end position="920"/>
    </location>
</feature>
<dbReference type="InterPro" id="IPR011013">
    <property type="entry name" value="Gal_mutarotase_sf_dom"/>
</dbReference>
<organism evidence="6 7">
    <name type="scientific">Listeria monocytogenes</name>
    <dbReference type="NCBI Taxonomy" id="1639"/>
    <lineage>
        <taxon>Bacteria</taxon>
        <taxon>Bacillati</taxon>
        <taxon>Bacillota</taxon>
        <taxon>Bacilli</taxon>
        <taxon>Bacillales</taxon>
        <taxon>Listeriaceae</taxon>
        <taxon>Listeria</taxon>
    </lineage>
</organism>